<proteinExistence type="predicted"/>
<accession>A0A562ISH0</accession>
<comment type="caution">
    <text evidence="2">The sequence shown here is derived from an EMBL/GenBank/DDBJ whole genome shotgun (WGS) entry which is preliminary data.</text>
</comment>
<gene>
    <name evidence="2" type="ORF">JD78_02197</name>
</gene>
<dbReference type="EMBL" id="VLKF01000001">
    <property type="protein sequence ID" value="TWH73673.1"/>
    <property type="molecule type" value="Genomic_DNA"/>
</dbReference>
<dbReference type="RefSeq" id="WP_153361623.1">
    <property type="nucleotide sequence ID" value="NZ_JABGDC010000147.1"/>
</dbReference>
<dbReference type="Proteomes" id="UP000321490">
    <property type="component" value="Unassembled WGS sequence"/>
</dbReference>
<keyword evidence="1" id="KW-0812">Transmembrane</keyword>
<keyword evidence="1" id="KW-0472">Membrane</keyword>
<evidence type="ECO:0000256" key="1">
    <source>
        <dbReference type="SAM" id="Phobius"/>
    </source>
</evidence>
<sequence>MSGALVVAAVYGGDLLPGWLMGVVRFVALPVLVVSGVVLWKWPRIRRLVRAVRS</sequence>
<name>A0A562ISH0_9ACTN</name>
<evidence type="ECO:0000313" key="3">
    <source>
        <dbReference type="Proteomes" id="UP000321490"/>
    </source>
</evidence>
<dbReference type="AlphaFoldDB" id="A0A562ISH0"/>
<protein>
    <submittedName>
        <fullName evidence="2">Uncharacterized protein</fullName>
    </submittedName>
</protein>
<reference evidence="2 3" key="1">
    <citation type="submission" date="2019-07" db="EMBL/GenBank/DDBJ databases">
        <title>R&amp;d 2014.</title>
        <authorList>
            <person name="Klenk H.-P."/>
        </authorList>
    </citation>
    <scope>NUCLEOTIDE SEQUENCE [LARGE SCALE GENOMIC DNA]</scope>
    <source>
        <strain evidence="2 3">DSM 45764</strain>
    </source>
</reference>
<organism evidence="2 3">
    <name type="scientific">Modestobacter roseus</name>
    <dbReference type="NCBI Taxonomy" id="1181884"/>
    <lineage>
        <taxon>Bacteria</taxon>
        <taxon>Bacillati</taxon>
        <taxon>Actinomycetota</taxon>
        <taxon>Actinomycetes</taxon>
        <taxon>Geodermatophilales</taxon>
        <taxon>Geodermatophilaceae</taxon>
        <taxon>Modestobacter</taxon>
    </lineage>
</organism>
<evidence type="ECO:0000313" key="2">
    <source>
        <dbReference type="EMBL" id="TWH73673.1"/>
    </source>
</evidence>
<feature type="transmembrane region" description="Helical" evidence="1">
    <location>
        <begin position="20"/>
        <end position="40"/>
    </location>
</feature>
<keyword evidence="1" id="KW-1133">Transmembrane helix</keyword>
<keyword evidence="3" id="KW-1185">Reference proteome</keyword>